<evidence type="ECO:0000313" key="2">
    <source>
        <dbReference type="EMBL" id="KAK6149848.1"/>
    </source>
</evidence>
<evidence type="ECO:0000256" key="1">
    <source>
        <dbReference type="SAM" id="Coils"/>
    </source>
</evidence>
<reference evidence="2 3" key="1">
    <citation type="journal article" date="2021" name="Comput. Struct. Biotechnol. J.">
        <title>De novo genome assembly of the potent medicinal plant Rehmannia glutinosa using nanopore technology.</title>
        <authorList>
            <person name="Ma L."/>
            <person name="Dong C."/>
            <person name="Song C."/>
            <person name="Wang X."/>
            <person name="Zheng X."/>
            <person name="Niu Y."/>
            <person name="Chen S."/>
            <person name="Feng W."/>
        </authorList>
    </citation>
    <scope>NUCLEOTIDE SEQUENCE [LARGE SCALE GENOMIC DNA]</scope>
    <source>
        <strain evidence="2">DH-2019</strain>
    </source>
</reference>
<accession>A0ABR0WQP1</accession>
<protein>
    <submittedName>
        <fullName evidence="2">Uncharacterized protein</fullName>
    </submittedName>
</protein>
<evidence type="ECO:0000313" key="3">
    <source>
        <dbReference type="Proteomes" id="UP001318860"/>
    </source>
</evidence>
<dbReference type="EMBL" id="JABTTQ020000009">
    <property type="protein sequence ID" value="KAK6149848.1"/>
    <property type="molecule type" value="Genomic_DNA"/>
</dbReference>
<name>A0ABR0WQP1_REHGL</name>
<feature type="coiled-coil region" evidence="1">
    <location>
        <begin position="93"/>
        <end position="141"/>
    </location>
</feature>
<gene>
    <name evidence="2" type="ORF">DH2020_017373</name>
</gene>
<organism evidence="2 3">
    <name type="scientific">Rehmannia glutinosa</name>
    <name type="common">Chinese foxglove</name>
    <dbReference type="NCBI Taxonomy" id="99300"/>
    <lineage>
        <taxon>Eukaryota</taxon>
        <taxon>Viridiplantae</taxon>
        <taxon>Streptophyta</taxon>
        <taxon>Embryophyta</taxon>
        <taxon>Tracheophyta</taxon>
        <taxon>Spermatophyta</taxon>
        <taxon>Magnoliopsida</taxon>
        <taxon>eudicotyledons</taxon>
        <taxon>Gunneridae</taxon>
        <taxon>Pentapetalae</taxon>
        <taxon>asterids</taxon>
        <taxon>lamiids</taxon>
        <taxon>Lamiales</taxon>
        <taxon>Orobanchaceae</taxon>
        <taxon>Rehmannieae</taxon>
        <taxon>Rehmannia</taxon>
    </lineage>
</organism>
<keyword evidence="1" id="KW-0175">Coiled coil</keyword>
<comment type="caution">
    <text evidence="2">The sequence shown here is derived from an EMBL/GenBank/DDBJ whole genome shotgun (WGS) entry which is preliminary data.</text>
</comment>
<dbReference type="Proteomes" id="UP001318860">
    <property type="component" value="Unassembled WGS sequence"/>
</dbReference>
<keyword evidence="3" id="KW-1185">Reference proteome</keyword>
<sequence>MGTRSSLELMLDKIQQLEDQPKDIPPALPVRPVSRARLPRARKPLQLDFQRRNFEENDASFKLTKKDDFFESFHEDDIAESNGDCTQIPYSVLIDLRKRVLRTEAKVREKKEENVTLKTRLWEMEKKWQQSEERMKNLEKAWQDQLTNIQERLAAGKKNRASEIRFGQSDSTTQRHYNQNSDTITIISEIPNRRSLDFSINSIYHHQRELVHGEDSINHNEVGAEQGCHKLHPLDELRKLKLRFKAWKKDYKNKLRDAQSMFKKLGNSETAKGQKSWWGRISY</sequence>
<proteinExistence type="predicted"/>